<feature type="domain" description="DUF6879" evidence="1">
    <location>
        <begin position="21"/>
        <end position="190"/>
    </location>
</feature>
<gene>
    <name evidence="2" type="ORF">SK803_23920</name>
</gene>
<organism evidence="2 3">
    <name type="scientific">Lentzea miocenica</name>
    <dbReference type="NCBI Taxonomy" id="3095431"/>
    <lineage>
        <taxon>Bacteria</taxon>
        <taxon>Bacillati</taxon>
        <taxon>Actinomycetota</taxon>
        <taxon>Actinomycetes</taxon>
        <taxon>Pseudonocardiales</taxon>
        <taxon>Pseudonocardiaceae</taxon>
        <taxon>Lentzea</taxon>
    </lineage>
</organism>
<reference evidence="2 3" key="2">
    <citation type="submission" date="2023-11" db="EMBL/GenBank/DDBJ databases">
        <authorList>
            <person name="Lara A.C."/>
            <person name="Chronakova A."/>
        </authorList>
    </citation>
    <scope>NUCLEOTIDE SEQUENCE [LARGE SCALE GENOMIC DNA]</scope>
    <source>
        <strain evidence="2 3">BCCO 10_0856</strain>
    </source>
</reference>
<evidence type="ECO:0000259" key="1">
    <source>
        <dbReference type="Pfam" id="PF21806"/>
    </source>
</evidence>
<name>A0ABU4T545_9PSEU</name>
<dbReference type="EMBL" id="JAXAVW010000019">
    <property type="protein sequence ID" value="MDX8033277.1"/>
    <property type="molecule type" value="Genomic_DNA"/>
</dbReference>
<evidence type="ECO:0000313" key="2">
    <source>
        <dbReference type="EMBL" id="MDX8033277.1"/>
    </source>
</evidence>
<proteinExistence type="predicted"/>
<dbReference type="InterPro" id="IPR049244">
    <property type="entry name" value="DUF6879"/>
</dbReference>
<sequence>MHDLPNLEDGVRLLGADYYNHFNEHFWQTGRPGFWKLERLQHFEEPGDESWVAFDRGDWHHSLALLEERRPALHTHYAKIANAKFETFRIRVVEHPLTEYMQWELHLLHLRDQLGGYTRILPVHEVRQFEEESRLPELITLGNDVMYEILYDENGLQEGGVLHTGVSLIARCREFIKSLYEKGEPISTYFGREVEPLEPPLRSR</sequence>
<dbReference type="Pfam" id="PF21806">
    <property type="entry name" value="DUF6879"/>
    <property type="match status" value="1"/>
</dbReference>
<dbReference type="Proteomes" id="UP001285521">
    <property type="component" value="Unassembled WGS sequence"/>
</dbReference>
<accession>A0ABU4T545</accession>
<keyword evidence="3" id="KW-1185">Reference proteome</keyword>
<protein>
    <recommendedName>
        <fullName evidence="1">DUF6879 domain-containing protein</fullName>
    </recommendedName>
</protein>
<reference evidence="2 3" key="1">
    <citation type="submission" date="2023-11" db="EMBL/GenBank/DDBJ databases">
        <title>Lentzea sokolovensis, sp. nov., Lentzea kristufkii, sp. nov., and Lentzea miocenensis, sp. nov., rare actinobacteria from Sokolov Coal Basin, Miocene lacustrine sediment, Czech Republic.</title>
        <authorList>
            <person name="Lara A."/>
            <person name="Kotroba L."/>
            <person name="Nouioui I."/>
            <person name="Neumann-Schaal M."/>
            <person name="Mast Y."/>
            <person name="Chronakova A."/>
        </authorList>
    </citation>
    <scope>NUCLEOTIDE SEQUENCE [LARGE SCALE GENOMIC DNA]</scope>
    <source>
        <strain evidence="2 3">BCCO 10_0856</strain>
    </source>
</reference>
<comment type="caution">
    <text evidence="2">The sequence shown here is derived from an EMBL/GenBank/DDBJ whole genome shotgun (WGS) entry which is preliminary data.</text>
</comment>
<evidence type="ECO:0000313" key="3">
    <source>
        <dbReference type="Proteomes" id="UP001285521"/>
    </source>
</evidence>
<dbReference type="RefSeq" id="WP_319968301.1">
    <property type="nucleotide sequence ID" value="NZ_JAXAVW010000019.1"/>
</dbReference>